<reference evidence="2 3" key="1">
    <citation type="submission" date="2020-10" db="EMBL/GenBank/DDBJ databases">
        <title>Haloactinobacterium sp. RN3S43, a bacterium isolated from saline soil.</title>
        <authorList>
            <person name="Sun J.-Q."/>
        </authorList>
    </citation>
    <scope>NUCLEOTIDE SEQUENCE [LARGE SCALE GENOMIC DNA]</scope>
    <source>
        <strain evidence="2 3">RN3S43</strain>
    </source>
</reference>
<organism evidence="2 3">
    <name type="scientific">Ruania alkalisoli</name>
    <dbReference type="NCBI Taxonomy" id="2779775"/>
    <lineage>
        <taxon>Bacteria</taxon>
        <taxon>Bacillati</taxon>
        <taxon>Actinomycetota</taxon>
        <taxon>Actinomycetes</taxon>
        <taxon>Micrococcales</taxon>
        <taxon>Ruaniaceae</taxon>
        <taxon>Ruania</taxon>
    </lineage>
</organism>
<name>A0A7M1SSI0_9MICO</name>
<evidence type="ECO:0000259" key="1">
    <source>
        <dbReference type="Pfam" id="PF09951"/>
    </source>
</evidence>
<dbReference type="KEGG" id="halt:IM660_18260"/>
<evidence type="ECO:0000313" key="2">
    <source>
        <dbReference type="EMBL" id="QOR70506.1"/>
    </source>
</evidence>
<dbReference type="AlphaFoldDB" id="A0A7M1SSI0"/>
<feature type="domain" description="Immunity protein Imm33" evidence="1">
    <location>
        <begin position="22"/>
        <end position="100"/>
    </location>
</feature>
<proteinExistence type="predicted"/>
<evidence type="ECO:0000313" key="3">
    <source>
        <dbReference type="Proteomes" id="UP000593758"/>
    </source>
</evidence>
<dbReference type="EMBL" id="CP063169">
    <property type="protein sequence ID" value="QOR70506.1"/>
    <property type="molecule type" value="Genomic_DNA"/>
</dbReference>
<protein>
    <submittedName>
        <fullName evidence="2">DUF2185 domain-containing protein</fullName>
    </submittedName>
</protein>
<sequence length="129" mass="13923">MPDTPSGAPADYPEFIPDAGACLATTNVLSGAGAVRWMLRKPSQAGADNGWRIMSHIDTSDYLSDPANWKITDFNQVCAIEPALIGIWDLEIGSDLQIVRDSLGVRVVDTATGQAIPRENLYVPPQQRA</sequence>
<dbReference type="RefSeq" id="WP_193497182.1">
    <property type="nucleotide sequence ID" value="NZ_CP063169.1"/>
</dbReference>
<dbReference type="InterPro" id="IPR018689">
    <property type="entry name" value="Imm33_dom"/>
</dbReference>
<accession>A0A7M1SSI0</accession>
<gene>
    <name evidence="2" type="ORF">IM660_18260</name>
</gene>
<keyword evidence="3" id="KW-1185">Reference proteome</keyword>
<dbReference type="Pfam" id="PF09951">
    <property type="entry name" value="Imm33"/>
    <property type="match status" value="1"/>
</dbReference>
<dbReference type="Proteomes" id="UP000593758">
    <property type="component" value="Chromosome"/>
</dbReference>